<dbReference type="GO" id="GO:0008270">
    <property type="term" value="F:zinc ion binding"/>
    <property type="evidence" value="ECO:0007669"/>
    <property type="project" value="UniProtKB-KW"/>
</dbReference>
<evidence type="ECO:0000256" key="4">
    <source>
        <dbReference type="ARBA" id="ARBA00022833"/>
    </source>
</evidence>
<feature type="domain" description="C2H2-type" evidence="7">
    <location>
        <begin position="347"/>
        <end position="374"/>
    </location>
</feature>
<keyword evidence="1" id="KW-0479">Metal-binding</keyword>
<evidence type="ECO:0000313" key="9">
    <source>
        <dbReference type="Proteomes" id="UP000283210"/>
    </source>
</evidence>
<reference evidence="8 9" key="1">
    <citation type="submission" date="2018-11" db="EMBL/GenBank/DDBJ databases">
        <authorList>
            <person name="Lopez-Roques C."/>
            <person name="Donnadieu C."/>
            <person name="Bouchez O."/>
            <person name="Klopp C."/>
            <person name="Cabau C."/>
            <person name="Zahm M."/>
        </authorList>
    </citation>
    <scope>NUCLEOTIDE SEQUENCE [LARGE SCALE GENOMIC DNA]</scope>
    <source>
        <strain evidence="8">RS831</strain>
        <tissue evidence="8">Whole body</tissue>
    </source>
</reference>
<evidence type="ECO:0000313" key="8">
    <source>
        <dbReference type="EMBL" id="RVE56347.1"/>
    </source>
</evidence>
<dbReference type="GO" id="GO:0016233">
    <property type="term" value="P:telomere capping"/>
    <property type="evidence" value="ECO:0007669"/>
    <property type="project" value="InterPro"/>
</dbReference>
<evidence type="ECO:0000256" key="6">
    <source>
        <dbReference type="SAM" id="MobiDB-lite"/>
    </source>
</evidence>
<gene>
    <name evidence="8" type="ORF">OJAV_G00220300</name>
</gene>
<feature type="domain" description="C2H2-type" evidence="7">
    <location>
        <begin position="431"/>
        <end position="453"/>
    </location>
</feature>
<reference evidence="8 9" key="2">
    <citation type="submission" date="2019-01" db="EMBL/GenBank/DDBJ databases">
        <title>A chromosome length genome reference of the Java medaka (oryzias javanicus).</title>
        <authorList>
            <person name="Herpin A."/>
            <person name="Takehana Y."/>
            <person name="Naruse K."/>
            <person name="Ansai S."/>
            <person name="Kawaguchi M."/>
        </authorList>
    </citation>
    <scope>NUCLEOTIDE SEQUENCE [LARGE SCALE GENOMIC DNA]</scope>
    <source>
        <strain evidence="8">RS831</strain>
        <tissue evidence="8">Whole body</tissue>
    </source>
</reference>
<evidence type="ECO:0000256" key="1">
    <source>
        <dbReference type="ARBA" id="ARBA00022723"/>
    </source>
</evidence>
<feature type="region of interest" description="Disordered" evidence="6">
    <location>
        <begin position="522"/>
        <end position="590"/>
    </location>
</feature>
<feature type="region of interest" description="Disordered" evidence="6">
    <location>
        <begin position="483"/>
        <end position="509"/>
    </location>
</feature>
<evidence type="ECO:0000256" key="5">
    <source>
        <dbReference type="PROSITE-ProRule" id="PRU00042"/>
    </source>
</evidence>
<organism evidence="8 9">
    <name type="scientific">Oryzias javanicus</name>
    <name type="common">Javanese ricefish</name>
    <name type="synonym">Aplocheilus javanicus</name>
    <dbReference type="NCBI Taxonomy" id="123683"/>
    <lineage>
        <taxon>Eukaryota</taxon>
        <taxon>Metazoa</taxon>
        <taxon>Chordata</taxon>
        <taxon>Craniata</taxon>
        <taxon>Vertebrata</taxon>
        <taxon>Euteleostomi</taxon>
        <taxon>Actinopterygii</taxon>
        <taxon>Neopterygii</taxon>
        <taxon>Teleostei</taxon>
        <taxon>Neoteleostei</taxon>
        <taxon>Acanthomorphata</taxon>
        <taxon>Ovalentaria</taxon>
        <taxon>Atherinomorphae</taxon>
        <taxon>Beloniformes</taxon>
        <taxon>Adrianichthyidae</taxon>
        <taxon>Oryziinae</taxon>
        <taxon>Oryzias</taxon>
    </lineage>
</organism>
<feature type="domain" description="C2H2-type" evidence="7">
    <location>
        <begin position="403"/>
        <end position="430"/>
    </location>
</feature>
<evidence type="ECO:0000259" key="7">
    <source>
        <dbReference type="PROSITE" id="PS50157"/>
    </source>
</evidence>
<dbReference type="AlphaFoldDB" id="A0A437C0X6"/>
<dbReference type="PROSITE" id="PS00028">
    <property type="entry name" value="ZINC_FINGER_C2H2_1"/>
    <property type="match status" value="4"/>
</dbReference>
<accession>A0A437C0X6</accession>
<dbReference type="EMBL" id="CM012459">
    <property type="protein sequence ID" value="RVE56347.1"/>
    <property type="molecule type" value="Genomic_DNA"/>
</dbReference>
<name>A0A437C0X6_ORYJA</name>
<dbReference type="SUPFAM" id="SSF57667">
    <property type="entry name" value="beta-beta-alpha zinc fingers"/>
    <property type="match status" value="2"/>
</dbReference>
<evidence type="ECO:0000256" key="3">
    <source>
        <dbReference type="ARBA" id="ARBA00022771"/>
    </source>
</evidence>
<dbReference type="Proteomes" id="UP000283210">
    <property type="component" value="Chromosome 23"/>
</dbReference>
<sequence length="622" mass="69144">MDAGGLTVVSNPWFLTKIPGEAETTPRNHADPLPPASLRLLVPPVQLVTASMWRVLKQQDVKSYWDVAEFVSMVGDVVPELLTAKHSWQLTVGLRSKYILELCQSEQLLKPECVLSYLEKIKATPPSLTEGGNSAELEVTEKFLEMIQILLADPEQKRDFFSEVFPTEYGPQYDHDLQTLFLEFSCRLAQLLPVPDLEQTASWLRNDSSVDCLQTLSDPSDLKNLLQHHRNLGHLEQHVPPSSMGETILSSLSAASRWKVSEAIEEPSSPQESPGAAPPVDYVAVEIIAVSESAEVVIVASSNPEVITAEECFEGADAGPEGEDVDQQSSSKGAACSRTQKASAGLHECPDCRKRFRFNSSLLAHSVIHSGERPHHCSDCGRSFSFRQSLDRHRRTHRSGRTYDCAVCGETFRSLSARTEHKHAHEQDCTYACSLCDRRFSWQLSLARHLKTHLDGGLVDRAPESGEDKRVAECISQDLAEPEGLRDDGAEFKRDAPNIPTKVRTSGRKRTPTMKIQVINLQKRMSSQRRNDPKKTRPPTPRPFIRSEHSYGSPVITEQDSSMEPSLGRDLQDESIVQSEETAEDKSACQVTTSEGRFSCPDLWMAFLLQTVSGQAQADSQV</sequence>
<dbReference type="OrthoDB" id="654211at2759"/>
<feature type="compositionally biased region" description="Basic and acidic residues" evidence="6">
    <location>
        <begin position="483"/>
        <end position="496"/>
    </location>
</feature>
<dbReference type="PANTHER" id="PTHR15512:SF0">
    <property type="entry name" value="TERF1-INTERACTING NUCLEAR FACTOR 2"/>
    <property type="match status" value="1"/>
</dbReference>
<dbReference type="GO" id="GO:1904356">
    <property type="term" value="P:regulation of telomere maintenance via telomere lengthening"/>
    <property type="evidence" value="ECO:0007669"/>
    <property type="project" value="TreeGrafter"/>
</dbReference>
<dbReference type="InterPro" id="IPR013087">
    <property type="entry name" value="Znf_C2H2_type"/>
</dbReference>
<dbReference type="FunFam" id="3.30.160.60:FF:001732">
    <property type="entry name" value="Zgc:162936"/>
    <property type="match status" value="1"/>
</dbReference>
<dbReference type="SMART" id="SM00355">
    <property type="entry name" value="ZnF_C2H2"/>
    <property type="match status" value="4"/>
</dbReference>
<evidence type="ECO:0000256" key="2">
    <source>
        <dbReference type="ARBA" id="ARBA00022737"/>
    </source>
</evidence>
<dbReference type="PANTHER" id="PTHR15512">
    <property type="entry name" value="TERF1-INTERACTING NUCLEAR FACTOR 2"/>
    <property type="match status" value="1"/>
</dbReference>
<proteinExistence type="predicted"/>
<dbReference type="InterPro" id="IPR029400">
    <property type="entry name" value="TINF2_N"/>
</dbReference>
<keyword evidence="2" id="KW-0677">Repeat</keyword>
<dbReference type="CDD" id="cd11657">
    <property type="entry name" value="TIN2_N"/>
    <property type="match status" value="1"/>
</dbReference>
<dbReference type="InterPro" id="IPR036236">
    <property type="entry name" value="Znf_C2H2_sf"/>
</dbReference>
<dbReference type="GO" id="GO:0045893">
    <property type="term" value="P:positive regulation of DNA-templated transcription"/>
    <property type="evidence" value="ECO:0007669"/>
    <property type="project" value="UniProtKB-ARBA"/>
</dbReference>
<dbReference type="GO" id="GO:0042162">
    <property type="term" value="F:telomeric DNA binding"/>
    <property type="evidence" value="ECO:0007669"/>
    <property type="project" value="TreeGrafter"/>
</dbReference>
<dbReference type="InterPro" id="IPR039098">
    <property type="entry name" value="TINF2"/>
</dbReference>
<feature type="domain" description="C2H2-type" evidence="7">
    <location>
        <begin position="375"/>
        <end position="402"/>
    </location>
</feature>
<feature type="compositionally biased region" description="Polar residues" evidence="6">
    <location>
        <begin position="327"/>
        <end position="336"/>
    </location>
</feature>
<dbReference type="Pfam" id="PF00096">
    <property type="entry name" value="zf-C2H2"/>
    <property type="match status" value="2"/>
</dbReference>
<feature type="region of interest" description="Disordered" evidence="6">
    <location>
        <begin position="316"/>
        <end position="336"/>
    </location>
</feature>
<keyword evidence="9" id="KW-1185">Reference proteome</keyword>
<keyword evidence="4" id="KW-0862">Zinc</keyword>
<dbReference type="Gene3D" id="3.30.160.60">
    <property type="entry name" value="Classic Zinc Finger"/>
    <property type="match status" value="3"/>
</dbReference>
<dbReference type="Pfam" id="PF14973">
    <property type="entry name" value="TINF2_N"/>
    <property type="match status" value="1"/>
</dbReference>
<keyword evidence="3 5" id="KW-0863">Zinc-finger</keyword>
<protein>
    <recommendedName>
        <fullName evidence="7">C2H2-type domain-containing protein</fullName>
    </recommendedName>
</protein>
<dbReference type="GO" id="GO:0070187">
    <property type="term" value="C:shelterin complex"/>
    <property type="evidence" value="ECO:0007669"/>
    <property type="project" value="InterPro"/>
</dbReference>
<dbReference type="Pfam" id="PF13912">
    <property type="entry name" value="zf-C2H2_6"/>
    <property type="match status" value="2"/>
</dbReference>
<dbReference type="PROSITE" id="PS50157">
    <property type="entry name" value="ZINC_FINGER_C2H2_2"/>
    <property type="match status" value="4"/>
</dbReference>